<feature type="transmembrane region" description="Helical" evidence="1">
    <location>
        <begin position="341"/>
        <end position="359"/>
    </location>
</feature>
<organism evidence="2 3">
    <name type="scientific">Dictyostelium purpureum</name>
    <name type="common">Slime mold</name>
    <dbReference type="NCBI Taxonomy" id="5786"/>
    <lineage>
        <taxon>Eukaryota</taxon>
        <taxon>Amoebozoa</taxon>
        <taxon>Evosea</taxon>
        <taxon>Eumycetozoa</taxon>
        <taxon>Dictyostelia</taxon>
        <taxon>Dictyosteliales</taxon>
        <taxon>Dictyosteliaceae</taxon>
        <taxon>Dictyostelium</taxon>
    </lineage>
</organism>
<dbReference type="EMBL" id="GL871547">
    <property type="protein sequence ID" value="EGC28774.1"/>
    <property type="molecule type" value="Genomic_DNA"/>
</dbReference>
<proteinExistence type="predicted"/>
<evidence type="ECO:0000313" key="3">
    <source>
        <dbReference type="Proteomes" id="UP000001064"/>
    </source>
</evidence>
<dbReference type="RefSeq" id="XP_003294698.1">
    <property type="nucleotide sequence ID" value="XM_003294650.1"/>
</dbReference>
<feature type="transmembrane region" description="Helical" evidence="1">
    <location>
        <begin position="248"/>
        <end position="266"/>
    </location>
</feature>
<dbReference type="AlphaFoldDB" id="F1A4V4"/>
<feature type="transmembrane region" description="Helical" evidence="1">
    <location>
        <begin position="311"/>
        <end position="329"/>
    </location>
</feature>
<feature type="transmembrane region" description="Helical" evidence="1">
    <location>
        <begin position="198"/>
        <end position="218"/>
    </location>
</feature>
<dbReference type="VEuPathDB" id="AmoebaDB:DICPUDRAFT_43818"/>
<feature type="transmembrane region" description="Helical" evidence="1">
    <location>
        <begin position="286"/>
        <end position="305"/>
    </location>
</feature>
<gene>
    <name evidence="2" type="ORF">DICPUDRAFT_43818</name>
</gene>
<dbReference type="OMA" id="WFLVNTM"/>
<dbReference type="GeneID" id="10507235"/>
<feature type="transmembrane region" description="Helical" evidence="1">
    <location>
        <begin position="365"/>
        <end position="386"/>
    </location>
</feature>
<sequence length="424" mass="47757">MDNESDSEDDDSIDIDTAKESKNPYFKRVGKLFLLLAVIVGILVVILPTTLDLKLNTNAVIFRILFGIFMFCLFLCILMIYVVGSSGEAWEDPSVMDIHFNFTNIIIIVGIIIEFIQVCSFSFNLGSQFTGSEQLRWFNYAAVPAPNKSFRVLYWILFVFAFSPYIFVVSVRLILYFMTRKMGENYTANFIAKYQQKIYSVLWFLVNTMYLPVISTMFGGEDCSVRTNNNVTTATLDSDPNISCFKGLHISFMICSLIALVIYYPAASFAQSQTQNISEIKFKPRVVFIFAQGKVVLAAMTVFATTLITTYLGAVLAVNIIFLIINIVLKPCLVDWVNRMRTVLYSLCLVATICSWIAYGGAPSVLPLILLIVGWVGLSILFYLFYKLKPTLSDTLISLGIRKRKNLSVSRSNSTINSTELNKV</sequence>
<feature type="transmembrane region" description="Helical" evidence="1">
    <location>
        <begin position="29"/>
        <end position="48"/>
    </location>
</feature>
<dbReference type="OrthoDB" id="18025at2759"/>
<keyword evidence="1" id="KW-0472">Membrane</keyword>
<keyword evidence="1" id="KW-1133">Transmembrane helix</keyword>
<dbReference type="Proteomes" id="UP000001064">
    <property type="component" value="Unassembled WGS sequence"/>
</dbReference>
<protein>
    <submittedName>
        <fullName evidence="2">Uncharacterized protein</fullName>
    </submittedName>
</protein>
<dbReference type="KEGG" id="dpp:DICPUDRAFT_43818"/>
<reference evidence="3" key="1">
    <citation type="journal article" date="2011" name="Genome Biol.">
        <title>Comparative genomics of the social amoebae Dictyostelium discoideum and Dictyostelium purpureum.</title>
        <authorList>
            <consortium name="US DOE Joint Genome Institute (JGI-PGF)"/>
            <person name="Sucgang R."/>
            <person name="Kuo A."/>
            <person name="Tian X."/>
            <person name="Salerno W."/>
            <person name="Parikh A."/>
            <person name="Feasley C.L."/>
            <person name="Dalin E."/>
            <person name="Tu H."/>
            <person name="Huang E."/>
            <person name="Barry K."/>
            <person name="Lindquist E."/>
            <person name="Shapiro H."/>
            <person name="Bruce D."/>
            <person name="Schmutz J."/>
            <person name="Salamov A."/>
            <person name="Fey P."/>
            <person name="Gaudet P."/>
            <person name="Anjard C."/>
            <person name="Babu M.M."/>
            <person name="Basu S."/>
            <person name="Bushmanova Y."/>
            <person name="van der Wel H."/>
            <person name="Katoh-Kurasawa M."/>
            <person name="Dinh C."/>
            <person name="Coutinho P.M."/>
            <person name="Saito T."/>
            <person name="Elias M."/>
            <person name="Schaap P."/>
            <person name="Kay R.R."/>
            <person name="Henrissat B."/>
            <person name="Eichinger L."/>
            <person name="Rivero F."/>
            <person name="Putnam N.H."/>
            <person name="West C.M."/>
            <person name="Loomis W.F."/>
            <person name="Chisholm R.L."/>
            <person name="Shaulsky G."/>
            <person name="Strassmann J.E."/>
            <person name="Queller D.C."/>
            <person name="Kuspa A."/>
            <person name="Grigoriev I.V."/>
        </authorList>
    </citation>
    <scope>NUCLEOTIDE SEQUENCE [LARGE SCALE GENOMIC DNA]</scope>
    <source>
        <strain evidence="3">QSDP1</strain>
    </source>
</reference>
<feature type="transmembrane region" description="Helical" evidence="1">
    <location>
        <begin position="60"/>
        <end position="84"/>
    </location>
</feature>
<name>F1A4V4_DICPU</name>
<feature type="transmembrane region" description="Helical" evidence="1">
    <location>
        <begin position="105"/>
        <end position="123"/>
    </location>
</feature>
<dbReference type="eggNOG" id="ENOG502RSU7">
    <property type="taxonomic scope" value="Eukaryota"/>
</dbReference>
<evidence type="ECO:0000256" key="1">
    <source>
        <dbReference type="SAM" id="Phobius"/>
    </source>
</evidence>
<keyword evidence="1" id="KW-0812">Transmembrane</keyword>
<evidence type="ECO:0000313" key="2">
    <source>
        <dbReference type="EMBL" id="EGC28774.1"/>
    </source>
</evidence>
<accession>F1A4V4</accession>
<dbReference type="InParanoid" id="F1A4V4"/>
<feature type="transmembrane region" description="Helical" evidence="1">
    <location>
        <begin position="152"/>
        <end position="177"/>
    </location>
</feature>
<keyword evidence="3" id="KW-1185">Reference proteome</keyword>